<dbReference type="AlphaFoldDB" id="A0A348FZW2"/>
<organism evidence="1 2">
    <name type="scientific">Blastochloris tepida</name>
    <dbReference type="NCBI Taxonomy" id="2233851"/>
    <lineage>
        <taxon>Bacteria</taxon>
        <taxon>Pseudomonadati</taxon>
        <taxon>Pseudomonadota</taxon>
        <taxon>Alphaproteobacteria</taxon>
        <taxon>Hyphomicrobiales</taxon>
        <taxon>Blastochloridaceae</taxon>
        <taxon>Blastochloris</taxon>
    </lineage>
</organism>
<proteinExistence type="predicted"/>
<gene>
    <name evidence="1" type="ORF">BLTE_15300</name>
</gene>
<protein>
    <submittedName>
        <fullName evidence="1">Uncharacterized protein</fullName>
    </submittedName>
</protein>
<name>A0A348FZW2_9HYPH</name>
<dbReference type="RefSeq" id="WP_126399028.1">
    <property type="nucleotide sequence ID" value="NZ_AP018907.1"/>
</dbReference>
<sequence>MNANIPTSGEVRAKLGALNDLKNRLDKEAFDLALSAVSGEAAAVSRIAEIRAQIAGLDQDHAVLRQAAIAAERHEAAQREQTDEAKRKAALRRAEAAAKALIGECARVDAAIATVVSSIGAIGHLQLDLRSTLRAAGIDDAAGPSMLDVASNLLHAKLKGVFVSDDRPVGERAALIFEKFTRLLPEDGE</sequence>
<keyword evidence="2" id="KW-1185">Reference proteome</keyword>
<dbReference type="Proteomes" id="UP000266934">
    <property type="component" value="Chromosome"/>
</dbReference>
<dbReference type="KEGG" id="blag:BLTE_15300"/>
<evidence type="ECO:0000313" key="1">
    <source>
        <dbReference type="EMBL" id="BBF92845.1"/>
    </source>
</evidence>
<evidence type="ECO:0000313" key="2">
    <source>
        <dbReference type="Proteomes" id="UP000266934"/>
    </source>
</evidence>
<reference evidence="1 2" key="1">
    <citation type="submission" date="2018-08" db="EMBL/GenBank/DDBJ databases">
        <title>Complete genome sequencing of Blastochloris tepida GI.</title>
        <authorList>
            <person name="Tsukatani Y."/>
            <person name="Mori H."/>
        </authorList>
    </citation>
    <scope>NUCLEOTIDE SEQUENCE [LARGE SCALE GENOMIC DNA]</scope>
    <source>
        <strain evidence="1 2">GI</strain>
    </source>
</reference>
<accession>A0A348FZW2</accession>
<dbReference type="EMBL" id="AP018907">
    <property type="protein sequence ID" value="BBF92845.1"/>
    <property type="molecule type" value="Genomic_DNA"/>
</dbReference>